<protein>
    <submittedName>
        <fullName evidence="1">Uncharacterized protein</fullName>
    </submittedName>
</protein>
<reference evidence="1 2" key="1">
    <citation type="submission" date="2015-07" db="EMBL/GenBank/DDBJ databases">
        <title>Genome analysis of myxobacterium Chondromyces crocatus Cm c5 reveals a high potential for natural compound synthesis and the genetic basis for the loss of fruiting body formation.</title>
        <authorList>
            <person name="Zaburannyi N."/>
            <person name="Bunk B."/>
            <person name="Maier J."/>
            <person name="Overmann J."/>
            <person name="Mueller R."/>
        </authorList>
    </citation>
    <scope>NUCLEOTIDE SEQUENCE [LARGE SCALE GENOMIC DNA]</scope>
    <source>
        <strain evidence="1 2">Cm c5</strain>
    </source>
</reference>
<organism evidence="1 2">
    <name type="scientific">Chondromyces crocatus</name>
    <dbReference type="NCBI Taxonomy" id="52"/>
    <lineage>
        <taxon>Bacteria</taxon>
        <taxon>Pseudomonadati</taxon>
        <taxon>Myxococcota</taxon>
        <taxon>Polyangia</taxon>
        <taxon>Polyangiales</taxon>
        <taxon>Polyangiaceae</taxon>
        <taxon>Chondromyces</taxon>
    </lineage>
</organism>
<evidence type="ECO:0000313" key="2">
    <source>
        <dbReference type="Proteomes" id="UP000067626"/>
    </source>
</evidence>
<dbReference type="AlphaFoldDB" id="A0A0K1E921"/>
<evidence type="ECO:0000313" key="1">
    <source>
        <dbReference type="EMBL" id="AKT37172.1"/>
    </source>
</evidence>
<dbReference type="Proteomes" id="UP000067626">
    <property type="component" value="Chromosome"/>
</dbReference>
<dbReference type="KEGG" id="ccro:CMC5_013020"/>
<proteinExistence type="predicted"/>
<accession>A0A0K1E921</accession>
<gene>
    <name evidence="1" type="ORF">CMC5_013020</name>
</gene>
<sequence length="208" mass="22694">MYGTLDVVGQFSVAKRVFVDARLPLTIGSLGNPMLGVHGVLRPDEKVWITLGGAFGFPLVGRDEPLVTPGMQAQALWNMHQYAPETLPVQVQAGVEAHAGSLVLLRAELSPVLHIRTSDRYDALELALQYAAEIQLGHTIGGGFRFQGVSLPTATDTDHTQLAIEPFFILERERLFLRMGLLLPLTSPLGPPFDQSWGIRAATGMHFD</sequence>
<dbReference type="STRING" id="52.CMC5_013020"/>
<name>A0A0K1E921_CHOCO</name>
<keyword evidence="2" id="KW-1185">Reference proteome</keyword>
<dbReference type="EMBL" id="CP012159">
    <property type="protein sequence ID" value="AKT37172.1"/>
    <property type="molecule type" value="Genomic_DNA"/>
</dbReference>